<sequence>MIGESEHTSTTVGAAGIWALIARRVRSRPSEDASRMPNDEDSWQHRRSEETNPRRLCTVWPTTTEDAVDAQRENLRFGGAVGATSSPGISQAPVPQRRGNSGESIGRTAGTYRR</sequence>
<evidence type="ECO:0000313" key="2">
    <source>
        <dbReference type="EMBL" id="ABG94734.1"/>
    </source>
</evidence>
<organism evidence="2 3">
    <name type="scientific">Rhodococcus jostii (strain RHA1)</name>
    <dbReference type="NCBI Taxonomy" id="101510"/>
    <lineage>
        <taxon>Bacteria</taxon>
        <taxon>Bacillati</taxon>
        <taxon>Actinomycetota</taxon>
        <taxon>Actinomycetes</taxon>
        <taxon>Mycobacteriales</taxon>
        <taxon>Nocardiaceae</taxon>
        <taxon>Rhodococcus</taxon>
    </lineage>
</organism>
<reference evidence="3" key="1">
    <citation type="journal article" date="2006" name="Proc. Natl. Acad. Sci. U.S.A.">
        <title>The complete genome of Rhodococcus sp. RHA1 provides insights into a catabolic powerhouse.</title>
        <authorList>
            <person name="McLeod M.P."/>
            <person name="Warren R.L."/>
            <person name="Hsiao W.W.L."/>
            <person name="Araki N."/>
            <person name="Myhre M."/>
            <person name="Fernandes C."/>
            <person name="Miyazawa D."/>
            <person name="Wong W."/>
            <person name="Lillquist A.L."/>
            <person name="Wang D."/>
            <person name="Dosanjh M."/>
            <person name="Hara H."/>
            <person name="Petrescu A."/>
            <person name="Morin R.D."/>
            <person name="Yang G."/>
            <person name="Stott J.M."/>
            <person name="Schein J.E."/>
            <person name="Shin H."/>
            <person name="Smailus D."/>
            <person name="Siddiqui A.S."/>
            <person name="Marra M.A."/>
            <person name="Jones S.J.M."/>
            <person name="Holt R."/>
            <person name="Brinkman F.S.L."/>
            <person name="Miyauchi K."/>
            <person name="Fukuda M."/>
            <person name="Davies J.E."/>
            <person name="Mohn W.W."/>
            <person name="Eltis L.D."/>
        </authorList>
    </citation>
    <scope>NUCLEOTIDE SEQUENCE [LARGE SCALE GENOMIC DNA]</scope>
    <source>
        <strain evidence="3">RHA1</strain>
    </source>
</reference>
<feature type="region of interest" description="Disordered" evidence="1">
    <location>
        <begin position="25"/>
        <end position="56"/>
    </location>
</feature>
<evidence type="ECO:0000313" key="3">
    <source>
        <dbReference type="Proteomes" id="UP000008710"/>
    </source>
</evidence>
<gene>
    <name evidence="2" type="ordered locus">RHA1_ro02929</name>
</gene>
<feature type="region of interest" description="Disordered" evidence="1">
    <location>
        <begin position="79"/>
        <end position="114"/>
    </location>
</feature>
<dbReference type="EMBL" id="CP000431">
    <property type="protein sequence ID" value="ABG94734.1"/>
    <property type="molecule type" value="Genomic_DNA"/>
</dbReference>
<proteinExistence type="predicted"/>
<dbReference type="Proteomes" id="UP000008710">
    <property type="component" value="Chromosome"/>
</dbReference>
<dbReference type="KEGG" id="rha:RHA1_ro02929"/>
<name>Q0SCK2_RHOJR</name>
<dbReference type="AlphaFoldDB" id="Q0SCK2"/>
<evidence type="ECO:0000256" key="1">
    <source>
        <dbReference type="SAM" id="MobiDB-lite"/>
    </source>
</evidence>
<dbReference type="HOGENOM" id="CLU_2119201_0_0_11"/>
<accession>Q0SCK2</accession>
<protein>
    <submittedName>
        <fullName evidence="2">Uncharacterized protein</fullName>
    </submittedName>
</protein>
<feature type="compositionally biased region" description="Basic and acidic residues" evidence="1">
    <location>
        <begin position="28"/>
        <end position="53"/>
    </location>
</feature>